<proteinExistence type="predicted"/>
<comment type="caution">
    <text evidence="1">The sequence shown here is derived from an EMBL/GenBank/DDBJ whole genome shotgun (WGS) entry which is preliminary data.</text>
</comment>
<dbReference type="EMBL" id="JADOUE010000001">
    <property type="protein sequence ID" value="MBG6121355.1"/>
    <property type="molecule type" value="Genomic_DNA"/>
</dbReference>
<protein>
    <submittedName>
        <fullName evidence="1">Uncharacterized protein</fullName>
    </submittedName>
</protein>
<name>A0A931DWF9_9CORY</name>
<evidence type="ECO:0000313" key="2">
    <source>
        <dbReference type="Proteomes" id="UP000658613"/>
    </source>
</evidence>
<reference evidence="1" key="1">
    <citation type="submission" date="2020-11" db="EMBL/GenBank/DDBJ databases">
        <title>Sequencing the genomes of 1000 actinobacteria strains.</title>
        <authorList>
            <person name="Klenk H.-P."/>
        </authorList>
    </citation>
    <scope>NUCLEOTIDE SEQUENCE</scope>
    <source>
        <strain evidence="1">DSM 45632</strain>
    </source>
</reference>
<dbReference type="AlphaFoldDB" id="A0A931DWF9"/>
<sequence>MCACVYAKRARMMLALGRAGAVTGCADGPGWSVGGAVTGGG</sequence>
<organism evidence="1 2">
    <name type="scientific">Corynebacterium aquatimens</name>
    <dbReference type="NCBI Taxonomy" id="1190508"/>
    <lineage>
        <taxon>Bacteria</taxon>
        <taxon>Bacillati</taxon>
        <taxon>Actinomycetota</taxon>
        <taxon>Actinomycetes</taxon>
        <taxon>Mycobacteriales</taxon>
        <taxon>Corynebacteriaceae</taxon>
        <taxon>Corynebacterium</taxon>
    </lineage>
</organism>
<keyword evidence="2" id="KW-1185">Reference proteome</keyword>
<accession>A0A931DWF9</accession>
<gene>
    <name evidence="1" type="ORF">IW254_000324</name>
</gene>
<evidence type="ECO:0000313" key="1">
    <source>
        <dbReference type="EMBL" id="MBG6121355.1"/>
    </source>
</evidence>
<dbReference type="Proteomes" id="UP000658613">
    <property type="component" value="Unassembled WGS sequence"/>
</dbReference>